<sequence length="430" mass="47635">MIYKSILIALMMQKSQVLAQLDIPETIIYVKEGANQRIRCNIPGSKKLLRVSTEEQILFVKIKGSKTTQVGSGSEAWSLVDDSIDDFSINLELISMSPEKALLVSCDNDSGDTIKYDIRLQKEPLLTFTEESTYPLSENSLLQMSCSAEDSVPKPQIRWEFSNGRTFNTSISQLSSESLKSTMSAKVTRQDNGVGVQCVVVQNNESVKTKDFGILDVQFKPAKSDIVFSTKPSLVHGEKLTAQCTVSSNPPADISYEIALKTSEIWQPLDVNEPFSYELHDQAKVRCVASVGEYRVESNFDMISVFTKQTTTTPTTTTTTRRTTAARPSSSTIGEKVKNSELTTGAGTTSADSETETANLEVEKAGPRGIILSIIGVSCFLGFVIFLFFIRRCLQDRQGDSYKTEETNPDEAVSLHDPELEAHKKKEYFM</sequence>
<evidence type="ECO:0000256" key="8">
    <source>
        <dbReference type="SAM" id="SignalP"/>
    </source>
</evidence>
<evidence type="ECO:0000256" key="4">
    <source>
        <dbReference type="ARBA" id="ARBA00023180"/>
    </source>
</evidence>
<feature type="compositionally biased region" description="Low complexity" evidence="6">
    <location>
        <begin position="311"/>
        <end position="332"/>
    </location>
</feature>
<name>E4YLA3_OIKDI</name>
<dbReference type="GO" id="GO:0098609">
    <property type="term" value="P:cell-cell adhesion"/>
    <property type="evidence" value="ECO:0007669"/>
    <property type="project" value="TreeGrafter"/>
</dbReference>
<evidence type="ECO:0000256" key="3">
    <source>
        <dbReference type="ARBA" id="ARBA00023157"/>
    </source>
</evidence>
<evidence type="ECO:0000259" key="9">
    <source>
        <dbReference type="PROSITE" id="PS50835"/>
    </source>
</evidence>
<dbReference type="Gene3D" id="2.60.40.10">
    <property type="entry name" value="Immunoglobulins"/>
    <property type="match status" value="1"/>
</dbReference>
<dbReference type="PANTHER" id="PTHR11640">
    <property type="entry name" value="NEPHRIN"/>
    <property type="match status" value="1"/>
</dbReference>
<dbReference type="Proteomes" id="UP000011014">
    <property type="component" value="Unassembled WGS sequence"/>
</dbReference>
<dbReference type="InterPro" id="IPR013162">
    <property type="entry name" value="CD80_C2-set"/>
</dbReference>
<evidence type="ECO:0000256" key="2">
    <source>
        <dbReference type="ARBA" id="ARBA00023136"/>
    </source>
</evidence>
<keyword evidence="3" id="KW-1015">Disulfide bond</keyword>
<feature type="domain" description="Ig-like" evidence="9">
    <location>
        <begin position="124"/>
        <end position="208"/>
    </location>
</feature>
<keyword evidence="4" id="KW-0325">Glycoprotein</keyword>
<protein>
    <recommendedName>
        <fullName evidence="9">Ig-like domain-containing protein</fullName>
    </recommendedName>
</protein>
<evidence type="ECO:0000256" key="6">
    <source>
        <dbReference type="SAM" id="MobiDB-lite"/>
    </source>
</evidence>
<comment type="subcellular location">
    <subcellularLocation>
        <location evidence="1">Membrane</location>
        <topology evidence="1">Single-pass type I membrane protein</topology>
    </subcellularLocation>
</comment>
<feature type="transmembrane region" description="Helical" evidence="7">
    <location>
        <begin position="370"/>
        <end position="390"/>
    </location>
</feature>
<keyword evidence="5" id="KW-0393">Immunoglobulin domain</keyword>
<keyword evidence="7" id="KW-0812">Transmembrane</keyword>
<gene>
    <name evidence="10" type="ORF">GSOID_T00028751001</name>
</gene>
<dbReference type="GO" id="GO:0005911">
    <property type="term" value="C:cell-cell junction"/>
    <property type="evidence" value="ECO:0007669"/>
    <property type="project" value="TreeGrafter"/>
</dbReference>
<dbReference type="InterPro" id="IPR051275">
    <property type="entry name" value="Cell_adhesion_signaling"/>
</dbReference>
<dbReference type="PANTHER" id="PTHR11640:SF31">
    <property type="entry name" value="IRREGULAR CHIASM C-ROUGHEST PROTEIN-RELATED"/>
    <property type="match status" value="1"/>
</dbReference>
<dbReference type="InterPro" id="IPR036179">
    <property type="entry name" value="Ig-like_dom_sf"/>
</dbReference>
<evidence type="ECO:0000313" key="10">
    <source>
        <dbReference type="EMBL" id="CBY36264.1"/>
    </source>
</evidence>
<dbReference type="Pfam" id="PF08205">
    <property type="entry name" value="C2-set_2"/>
    <property type="match status" value="1"/>
</dbReference>
<evidence type="ECO:0000256" key="5">
    <source>
        <dbReference type="ARBA" id="ARBA00023319"/>
    </source>
</evidence>
<keyword evidence="2 7" id="KW-0472">Membrane</keyword>
<dbReference type="GO" id="GO:0050839">
    <property type="term" value="F:cell adhesion molecule binding"/>
    <property type="evidence" value="ECO:0007669"/>
    <property type="project" value="TreeGrafter"/>
</dbReference>
<organism evidence="10">
    <name type="scientific">Oikopleura dioica</name>
    <name type="common">Tunicate</name>
    <dbReference type="NCBI Taxonomy" id="34765"/>
    <lineage>
        <taxon>Eukaryota</taxon>
        <taxon>Metazoa</taxon>
        <taxon>Chordata</taxon>
        <taxon>Tunicata</taxon>
        <taxon>Appendicularia</taxon>
        <taxon>Copelata</taxon>
        <taxon>Oikopleuridae</taxon>
        <taxon>Oikopleura</taxon>
    </lineage>
</organism>
<dbReference type="InterPro" id="IPR007110">
    <property type="entry name" value="Ig-like_dom"/>
</dbReference>
<reference evidence="10" key="1">
    <citation type="journal article" date="2010" name="Science">
        <title>Plasticity of animal genome architecture unmasked by rapid evolution of a pelagic tunicate.</title>
        <authorList>
            <person name="Denoeud F."/>
            <person name="Henriet S."/>
            <person name="Mungpakdee S."/>
            <person name="Aury J.M."/>
            <person name="Da Silva C."/>
            <person name="Brinkmann H."/>
            <person name="Mikhaleva J."/>
            <person name="Olsen L.C."/>
            <person name="Jubin C."/>
            <person name="Canestro C."/>
            <person name="Bouquet J.M."/>
            <person name="Danks G."/>
            <person name="Poulain J."/>
            <person name="Campsteijn C."/>
            <person name="Adamski M."/>
            <person name="Cross I."/>
            <person name="Yadetie F."/>
            <person name="Muffato M."/>
            <person name="Louis A."/>
            <person name="Butcher S."/>
            <person name="Tsagkogeorga G."/>
            <person name="Konrad A."/>
            <person name="Singh S."/>
            <person name="Jensen M.F."/>
            <person name="Cong E.H."/>
            <person name="Eikeseth-Otteraa H."/>
            <person name="Noel B."/>
            <person name="Anthouard V."/>
            <person name="Porcel B.M."/>
            <person name="Kachouri-Lafond R."/>
            <person name="Nishino A."/>
            <person name="Ugolini M."/>
            <person name="Chourrout P."/>
            <person name="Nishida H."/>
            <person name="Aasland R."/>
            <person name="Huzurbazar S."/>
            <person name="Westhof E."/>
            <person name="Delsuc F."/>
            <person name="Lehrach H."/>
            <person name="Reinhardt R."/>
            <person name="Weissenbach J."/>
            <person name="Roy S.W."/>
            <person name="Artiguenave F."/>
            <person name="Postlethwait J.H."/>
            <person name="Manak J.R."/>
            <person name="Thompson E.M."/>
            <person name="Jaillon O."/>
            <person name="Du Pasquier L."/>
            <person name="Boudinot P."/>
            <person name="Liberles D.A."/>
            <person name="Volff J.N."/>
            <person name="Philippe H."/>
            <person name="Lenhard B."/>
            <person name="Roest Crollius H."/>
            <person name="Wincker P."/>
            <person name="Chourrout D."/>
        </authorList>
    </citation>
    <scope>NUCLEOTIDE SEQUENCE [LARGE SCALE GENOMIC DNA]</scope>
</reference>
<feature type="region of interest" description="Disordered" evidence="6">
    <location>
        <begin position="311"/>
        <end position="358"/>
    </location>
</feature>
<feature type="compositionally biased region" description="Polar residues" evidence="6">
    <location>
        <begin position="340"/>
        <end position="358"/>
    </location>
</feature>
<dbReference type="InterPro" id="IPR013783">
    <property type="entry name" value="Ig-like_fold"/>
</dbReference>
<feature type="signal peptide" evidence="8">
    <location>
        <begin position="1"/>
        <end position="19"/>
    </location>
</feature>
<keyword evidence="8" id="KW-0732">Signal</keyword>
<dbReference type="AlphaFoldDB" id="E4YLA3"/>
<evidence type="ECO:0000256" key="7">
    <source>
        <dbReference type="SAM" id="Phobius"/>
    </source>
</evidence>
<keyword evidence="7" id="KW-1133">Transmembrane helix</keyword>
<evidence type="ECO:0000256" key="1">
    <source>
        <dbReference type="ARBA" id="ARBA00004479"/>
    </source>
</evidence>
<proteinExistence type="predicted"/>
<accession>E4YLA3</accession>
<dbReference type="GO" id="GO:0005886">
    <property type="term" value="C:plasma membrane"/>
    <property type="evidence" value="ECO:0007669"/>
    <property type="project" value="TreeGrafter"/>
</dbReference>
<feature type="chain" id="PRO_5003191255" description="Ig-like domain-containing protein" evidence="8">
    <location>
        <begin position="20"/>
        <end position="430"/>
    </location>
</feature>
<dbReference type="PROSITE" id="PS50835">
    <property type="entry name" value="IG_LIKE"/>
    <property type="match status" value="1"/>
</dbReference>
<dbReference type="EMBL" id="FN654747">
    <property type="protein sequence ID" value="CBY36264.1"/>
    <property type="molecule type" value="Genomic_DNA"/>
</dbReference>
<dbReference type="SUPFAM" id="SSF48726">
    <property type="entry name" value="Immunoglobulin"/>
    <property type="match status" value="1"/>
</dbReference>